<name>A0A6J8C5F5_MYTCO</name>
<dbReference type="PANTHER" id="PTHR22803">
    <property type="entry name" value="MANNOSE, PHOSPHOLIPASE, LECTIN RECEPTOR RELATED"/>
    <property type="match status" value="1"/>
</dbReference>
<evidence type="ECO:0000313" key="4">
    <source>
        <dbReference type="EMBL" id="CAC5389917.1"/>
    </source>
</evidence>
<dbReference type="AlphaFoldDB" id="A0A6J8C5F5"/>
<dbReference type="InterPro" id="IPR016186">
    <property type="entry name" value="C-type_lectin-like/link_sf"/>
</dbReference>
<evidence type="ECO:0000313" key="5">
    <source>
        <dbReference type="Proteomes" id="UP000507470"/>
    </source>
</evidence>
<dbReference type="Gene3D" id="3.10.100.10">
    <property type="entry name" value="Mannose-Binding Protein A, subunit A"/>
    <property type="match status" value="1"/>
</dbReference>
<keyword evidence="5" id="KW-1185">Reference proteome</keyword>
<dbReference type="Proteomes" id="UP000507470">
    <property type="component" value="Unassembled WGS sequence"/>
</dbReference>
<evidence type="ECO:0000256" key="2">
    <source>
        <dbReference type="SAM" id="SignalP"/>
    </source>
</evidence>
<accession>A0A6J8C5F5</accession>
<dbReference type="SUPFAM" id="SSF56436">
    <property type="entry name" value="C-type lectin-like"/>
    <property type="match status" value="1"/>
</dbReference>
<dbReference type="Pfam" id="PF00059">
    <property type="entry name" value="Lectin_C"/>
    <property type="match status" value="1"/>
</dbReference>
<dbReference type="PROSITE" id="PS00615">
    <property type="entry name" value="C_TYPE_LECTIN_1"/>
    <property type="match status" value="1"/>
</dbReference>
<dbReference type="PROSITE" id="PS50041">
    <property type="entry name" value="C_TYPE_LECTIN_2"/>
    <property type="match status" value="1"/>
</dbReference>
<dbReference type="InterPro" id="IPR018378">
    <property type="entry name" value="C-type_lectin_CS"/>
</dbReference>
<dbReference type="SMART" id="SM00034">
    <property type="entry name" value="CLECT"/>
    <property type="match status" value="1"/>
</dbReference>
<evidence type="ECO:0000256" key="1">
    <source>
        <dbReference type="ARBA" id="ARBA00023157"/>
    </source>
</evidence>
<dbReference type="OrthoDB" id="6153286at2759"/>
<proteinExistence type="predicted"/>
<dbReference type="InterPro" id="IPR001304">
    <property type="entry name" value="C-type_lectin-like"/>
</dbReference>
<gene>
    <name evidence="4" type="ORF">MCOR_25048</name>
</gene>
<feature type="chain" id="PRO_5026823835" description="C-type lectin domain-containing protein" evidence="2">
    <location>
        <begin position="24"/>
        <end position="166"/>
    </location>
</feature>
<keyword evidence="1" id="KW-1015">Disulfide bond</keyword>
<reference evidence="4 5" key="1">
    <citation type="submission" date="2020-06" db="EMBL/GenBank/DDBJ databases">
        <authorList>
            <person name="Li R."/>
            <person name="Bekaert M."/>
        </authorList>
    </citation>
    <scope>NUCLEOTIDE SEQUENCE [LARGE SCALE GENOMIC DNA]</scope>
    <source>
        <strain evidence="5">wild</strain>
    </source>
</reference>
<dbReference type="CDD" id="cd00037">
    <property type="entry name" value="CLECT"/>
    <property type="match status" value="1"/>
</dbReference>
<evidence type="ECO:0000259" key="3">
    <source>
        <dbReference type="PROSITE" id="PS50041"/>
    </source>
</evidence>
<feature type="signal peptide" evidence="2">
    <location>
        <begin position="1"/>
        <end position="23"/>
    </location>
</feature>
<protein>
    <recommendedName>
        <fullName evidence="3">C-type lectin domain-containing protein</fullName>
    </recommendedName>
</protein>
<dbReference type="InterPro" id="IPR016187">
    <property type="entry name" value="CTDL_fold"/>
</dbReference>
<organism evidence="4 5">
    <name type="scientific">Mytilus coruscus</name>
    <name type="common">Sea mussel</name>
    <dbReference type="NCBI Taxonomy" id="42192"/>
    <lineage>
        <taxon>Eukaryota</taxon>
        <taxon>Metazoa</taxon>
        <taxon>Spiralia</taxon>
        <taxon>Lophotrochozoa</taxon>
        <taxon>Mollusca</taxon>
        <taxon>Bivalvia</taxon>
        <taxon>Autobranchia</taxon>
        <taxon>Pteriomorphia</taxon>
        <taxon>Mytilida</taxon>
        <taxon>Mytiloidea</taxon>
        <taxon>Mytilidae</taxon>
        <taxon>Mytilinae</taxon>
        <taxon>Mytilus</taxon>
    </lineage>
</organism>
<dbReference type="InterPro" id="IPR050111">
    <property type="entry name" value="C-type_lectin/snaclec_domain"/>
</dbReference>
<sequence>MSASLFAAFCLYTATILFGNVNGECPYGWHHYGLSCYFFSTDNYNWLNAQNSCRGHDARLAEVDNKEQSDYLMLMARTLGKDHNYWLGGRDDVVEGTWMWSSTDEFFTYTDWYPEQPNNYLGNQDCLHMHAAFNMKWQDESCTTPDRYICEKIYPESTTSSPPIIG</sequence>
<keyword evidence="2" id="KW-0732">Signal</keyword>
<feature type="domain" description="C-type lectin" evidence="3">
    <location>
        <begin position="32"/>
        <end position="151"/>
    </location>
</feature>
<dbReference type="EMBL" id="CACVKT020004398">
    <property type="protein sequence ID" value="CAC5389917.1"/>
    <property type="molecule type" value="Genomic_DNA"/>
</dbReference>